<evidence type="ECO:0000256" key="6">
    <source>
        <dbReference type="SAM" id="MobiDB-lite"/>
    </source>
</evidence>
<accession>M2NB04</accession>
<dbReference type="GO" id="GO:0006406">
    <property type="term" value="P:mRNA export from nucleus"/>
    <property type="evidence" value="ECO:0007669"/>
    <property type="project" value="TreeGrafter"/>
</dbReference>
<dbReference type="OMA" id="QFLHNAN"/>
<evidence type="ECO:0000256" key="4">
    <source>
        <dbReference type="ARBA" id="ARBA00023242"/>
    </source>
</evidence>
<evidence type="ECO:0000256" key="2">
    <source>
        <dbReference type="ARBA" id="ARBA00006482"/>
    </source>
</evidence>
<reference evidence="7 8" key="1">
    <citation type="journal article" date="2012" name="PLoS Pathog.">
        <title>Diverse lifestyles and strategies of plant pathogenesis encoded in the genomes of eighteen Dothideomycetes fungi.</title>
        <authorList>
            <person name="Ohm R.A."/>
            <person name="Feau N."/>
            <person name="Henrissat B."/>
            <person name="Schoch C.L."/>
            <person name="Horwitz B.A."/>
            <person name="Barry K.W."/>
            <person name="Condon B.J."/>
            <person name="Copeland A.C."/>
            <person name="Dhillon B."/>
            <person name="Glaser F."/>
            <person name="Hesse C.N."/>
            <person name="Kosti I."/>
            <person name="LaButti K."/>
            <person name="Lindquist E.A."/>
            <person name="Lucas S."/>
            <person name="Salamov A.A."/>
            <person name="Bradshaw R.E."/>
            <person name="Ciuffetti L."/>
            <person name="Hamelin R.C."/>
            <person name="Kema G.H.J."/>
            <person name="Lawrence C."/>
            <person name="Scott J.A."/>
            <person name="Spatafora J.W."/>
            <person name="Turgeon B.G."/>
            <person name="de Wit P.J.G.M."/>
            <person name="Zhong S."/>
            <person name="Goodwin S.B."/>
            <person name="Grigoriev I.V."/>
        </authorList>
    </citation>
    <scope>NUCLEOTIDE SEQUENCE [LARGE SCALE GENOMIC DNA]</scope>
    <source>
        <strain evidence="7 8">UAMH 10762</strain>
    </source>
</reference>
<dbReference type="PANTHER" id="PTHR23405">
    <property type="entry name" value="MAINTENANCE OF KILLER 16 MAK16 PROTEIN-RELATED"/>
    <property type="match status" value="1"/>
</dbReference>
<keyword evidence="3 5" id="KW-0175">Coiled coil</keyword>
<comment type="similarity">
    <text evidence="2">Belongs to the THOC7 family.</text>
</comment>
<dbReference type="KEGG" id="bcom:BAUCODRAFT_148853"/>
<dbReference type="RefSeq" id="XP_007677278.1">
    <property type="nucleotide sequence ID" value="XM_007679088.1"/>
</dbReference>
<dbReference type="EMBL" id="KB445556">
    <property type="protein sequence ID" value="EMC96015.1"/>
    <property type="molecule type" value="Genomic_DNA"/>
</dbReference>
<keyword evidence="4" id="KW-0539">Nucleus</keyword>
<organism evidence="7 8">
    <name type="scientific">Baudoinia panamericana (strain UAMH 10762)</name>
    <name type="common">Angels' share fungus</name>
    <name type="synonym">Baudoinia compniacensis (strain UAMH 10762)</name>
    <dbReference type="NCBI Taxonomy" id="717646"/>
    <lineage>
        <taxon>Eukaryota</taxon>
        <taxon>Fungi</taxon>
        <taxon>Dikarya</taxon>
        <taxon>Ascomycota</taxon>
        <taxon>Pezizomycotina</taxon>
        <taxon>Dothideomycetes</taxon>
        <taxon>Dothideomycetidae</taxon>
        <taxon>Mycosphaerellales</taxon>
        <taxon>Teratosphaeriaceae</taxon>
        <taxon>Baudoinia</taxon>
    </lineage>
</organism>
<dbReference type="OrthoDB" id="205166at2759"/>
<dbReference type="PANTHER" id="PTHR23405:SF5">
    <property type="entry name" value="THO COMPLEX SUBUNIT 7 HOMOLOG"/>
    <property type="match status" value="1"/>
</dbReference>
<dbReference type="GeneID" id="19108892"/>
<name>M2NB04_BAUPA</name>
<proteinExistence type="inferred from homology"/>
<feature type="compositionally biased region" description="Acidic residues" evidence="6">
    <location>
        <begin position="231"/>
        <end position="242"/>
    </location>
</feature>
<dbReference type="Pfam" id="PF05615">
    <property type="entry name" value="THOC7"/>
    <property type="match status" value="1"/>
</dbReference>
<evidence type="ECO:0000313" key="8">
    <source>
        <dbReference type="Proteomes" id="UP000011761"/>
    </source>
</evidence>
<comment type="subcellular location">
    <subcellularLocation>
        <location evidence="1">Nucleus</location>
    </subcellularLocation>
</comment>
<dbReference type="AlphaFoldDB" id="M2NB04"/>
<feature type="coiled-coil region" evidence="5">
    <location>
        <begin position="121"/>
        <end position="194"/>
    </location>
</feature>
<dbReference type="eggNOG" id="ENOG502S942">
    <property type="taxonomic scope" value="Eukaryota"/>
</dbReference>
<sequence>MAAQAMHNYGFLPEQSQEDALHATRLLAVEERPFQRVTKSLLGKDSLLRKLPIHLPSSPLNEGDEQSEVDPASEPFRLQAFREEILLDFAALESSILRIQLLQSSNQRERERYAAEKAKILDTAQAVRENTVELRAQLEEAQKVLERRKGYDELAAKILDDKKLKSREECAAEIEGLEKEIEELRVESSEVEVTWAGRREGFERVVGEGEALVRVIKGVKDEPEQEHADGDVDESMEDGDGDDATRGESSRLGTPTPAGGRTPMMHAEGGETPMQEQEDETHADASKAPTNKFLDVEDAMRAGSRTASPSRRAKESDVEMVEPEQVPPPKNSVGMEASVQQVADAMDET</sequence>
<dbReference type="STRING" id="717646.M2NB04"/>
<dbReference type="GO" id="GO:0006397">
    <property type="term" value="P:mRNA processing"/>
    <property type="evidence" value="ECO:0007669"/>
    <property type="project" value="InterPro"/>
</dbReference>
<feature type="region of interest" description="Disordered" evidence="6">
    <location>
        <begin position="214"/>
        <end position="349"/>
    </location>
</feature>
<keyword evidence="8" id="KW-1185">Reference proteome</keyword>
<evidence type="ECO:0000256" key="3">
    <source>
        <dbReference type="ARBA" id="ARBA00023054"/>
    </source>
</evidence>
<dbReference type="GO" id="GO:0000445">
    <property type="term" value="C:THO complex part of transcription export complex"/>
    <property type="evidence" value="ECO:0007669"/>
    <property type="project" value="InterPro"/>
</dbReference>
<evidence type="ECO:0000256" key="5">
    <source>
        <dbReference type="SAM" id="Coils"/>
    </source>
</evidence>
<protein>
    <submittedName>
        <fullName evidence="7">Uncharacterized protein</fullName>
    </submittedName>
</protein>
<dbReference type="Proteomes" id="UP000011761">
    <property type="component" value="Unassembled WGS sequence"/>
</dbReference>
<gene>
    <name evidence="7" type="ORF">BAUCODRAFT_148853</name>
</gene>
<dbReference type="HOGENOM" id="CLU_049078_1_0_1"/>
<dbReference type="InterPro" id="IPR008501">
    <property type="entry name" value="THOC7/Mft1"/>
</dbReference>
<evidence type="ECO:0000256" key="1">
    <source>
        <dbReference type="ARBA" id="ARBA00004123"/>
    </source>
</evidence>
<evidence type="ECO:0000313" key="7">
    <source>
        <dbReference type="EMBL" id="EMC96015.1"/>
    </source>
</evidence>
<feature type="compositionally biased region" description="Basic and acidic residues" evidence="6">
    <location>
        <begin position="218"/>
        <end position="230"/>
    </location>
</feature>